<sequence>MFVPQDLKILRLTAFVKKAGAKPLQGVPDQLAHVRSWSKLGIGYINSC</sequence>
<protein>
    <submittedName>
        <fullName evidence="1">Uncharacterized protein</fullName>
    </submittedName>
</protein>
<dbReference type="PATRIC" id="fig|1129794.4.peg.3683"/>
<evidence type="ECO:0000313" key="2">
    <source>
        <dbReference type="Proteomes" id="UP000011864"/>
    </source>
</evidence>
<dbReference type="EMBL" id="CP003837">
    <property type="protein sequence ID" value="AGH45807.1"/>
    <property type="molecule type" value="Genomic_DNA"/>
</dbReference>
<dbReference type="KEGG" id="gps:C427_3699"/>
<gene>
    <name evidence="1" type="ORF">C427_3699</name>
</gene>
<dbReference type="HOGENOM" id="CLU_3155929_0_0_6"/>
<evidence type="ECO:0000313" key="1">
    <source>
        <dbReference type="EMBL" id="AGH45807.1"/>
    </source>
</evidence>
<reference evidence="1 2" key="1">
    <citation type="journal article" date="2013" name="Genome Announc.">
        <title>Complete Genome Sequence of Glaciecola psychrophila Strain 170T.</title>
        <authorList>
            <person name="Yin J."/>
            <person name="Chen J."/>
            <person name="Liu G."/>
            <person name="Yu Y."/>
            <person name="Song L."/>
            <person name="Wang X."/>
            <person name="Qu X."/>
        </authorList>
    </citation>
    <scope>NUCLEOTIDE SEQUENCE [LARGE SCALE GENOMIC DNA]</scope>
    <source>
        <strain evidence="1 2">170</strain>
    </source>
</reference>
<organism evidence="1 2">
    <name type="scientific">Paraglaciecola psychrophila 170</name>
    <dbReference type="NCBI Taxonomy" id="1129794"/>
    <lineage>
        <taxon>Bacteria</taxon>
        <taxon>Pseudomonadati</taxon>
        <taxon>Pseudomonadota</taxon>
        <taxon>Gammaproteobacteria</taxon>
        <taxon>Alteromonadales</taxon>
        <taxon>Alteromonadaceae</taxon>
        <taxon>Paraglaciecola</taxon>
    </lineage>
</organism>
<dbReference type="Proteomes" id="UP000011864">
    <property type="component" value="Chromosome"/>
</dbReference>
<proteinExistence type="predicted"/>
<name>M4S582_9ALTE</name>
<keyword evidence="2" id="KW-1185">Reference proteome</keyword>
<accession>M4S582</accession>
<dbReference type="AlphaFoldDB" id="M4S582"/>